<keyword evidence="3" id="KW-1185">Reference proteome</keyword>
<dbReference type="PANTHER" id="PTHR24148">
    <property type="entry name" value="ANKYRIN REPEAT DOMAIN-CONTAINING PROTEIN 39 HOMOLOG-RELATED"/>
    <property type="match status" value="1"/>
</dbReference>
<accession>A0A9P6SML9</accession>
<sequence>MSFWRKTLRKLRLGEDHKAQQSQSTRVTAGGSTILAQRPLNQRPSNGILTSDWGNLDVSVGSLPYDRRGKVLEYKTLDEAKSEIRLLKFESSDDERSPIRCTLRHVSCHKTWPQYTAVSYVWGDPKDTICITVNDCFVHVTRNLEAALRELRNRDFDTLWIDALCINQHDKNERGHQVHRMKDIYTKAADTVAWLGSDDSGRAGMAFRCMKLLETREPEVEFVELVGHLDKLPETDRQKPDQVKAIRAMIRRPYWSRTWIIQELVLSRHIMFLWGTNSMELSTFKAGLESLVEYTPQSTSFDGWREIKGIMGVIVSFEANKKDPYTHDIGLQYALSQTSKSQATDPRDKIFSIMGLCSDGAALVPSPDYYQTLDTILRELMIRQLSQPLSDHGYLPMDLICLDNPATSKRSGFPSWVIDWKTIWESKGARTICQTKYRGLECGYSACGGSKHEVKVWGDGRVLIARGYVFDKIRQLSSGLLEENVSPSLRHDAEPFHNNPYLTLSATYEAVWRTLVLDCHRYVSSARAPAEFGRCFSKVYSNHAEPFLLMRGPNVRASLEIARDFPLHGRTFYEWAQTGVDLLLIEDVQNNLSNDGITQEQPEYGSDDKTKRYLDRFVDTIMFGTMHSRLMTTERGYIGLAHNQSQVGDSICLLQGCTVPMILRPCEGGYTVVGESYVHGIMEGQFWDAQDKNTMQYFHLI</sequence>
<dbReference type="InterPro" id="IPR052895">
    <property type="entry name" value="HetReg/Transcr_Mod"/>
</dbReference>
<dbReference type="EMBL" id="VNKQ01000019">
    <property type="protein sequence ID" value="KAG0645235.1"/>
    <property type="molecule type" value="Genomic_DNA"/>
</dbReference>
<evidence type="ECO:0000313" key="2">
    <source>
        <dbReference type="EMBL" id="KAG0645235.1"/>
    </source>
</evidence>
<dbReference type="PANTHER" id="PTHR24148:SF64">
    <property type="entry name" value="HETEROKARYON INCOMPATIBILITY DOMAIN-CONTAINING PROTEIN"/>
    <property type="match status" value="1"/>
</dbReference>
<name>A0A9P6SML9_9HELO</name>
<proteinExistence type="predicted"/>
<feature type="domain" description="Heterokaryon incompatibility" evidence="1">
    <location>
        <begin position="115"/>
        <end position="263"/>
    </location>
</feature>
<evidence type="ECO:0000313" key="3">
    <source>
        <dbReference type="Proteomes" id="UP000785200"/>
    </source>
</evidence>
<dbReference type="Proteomes" id="UP000785200">
    <property type="component" value="Unassembled WGS sequence"/>
</dbReference>
<protein>
    <submittedName>
        <fullName evidence="2">Heterokaryon incompatibility protein</fullName>
    </submittedName>
</protein>
<reference evidence="2" key="1">
    <citation type="submission" date="2019-07" db="EMBL/GenBank/DDBJ databases">
        <title>Hyphodiscus hymeniophilus genome sequencing and assembly.</title>
        <authorList>
            <person name="Kramer G."/>
            <person name="Nodwell J."/>
        </authorList>
    </citation>
    <scope>NUCLEOTIDE SEQUENCE</scope>
    <source>
        <strain evidence="2">ATCC 34498</strain>
    </source>
</reference>
<organism evidence="2 3">
    <name type="scientific">Hyphodiscus hymeniophilus</name>
    <dbReference type="NCBI Taxonomy" id="353542"/>
    <lineage>
        <taxon>Eukaryota</taxon>
        <taxon>Fungi</taxon>
        <taxon>Dikarya</taxon>
        <taxon>Ascomycota</taxon>
        <taxon>Pezizomycotina</taxon>
        <taxon>Leotiomycetes</taxon>
        <taxon>Helotiales</taxon>
        <taxon>Hyphodiscaceae</taxon>
        <taxon>Hyphodiscus</taxon>
    </lineage>
</organism>
<dbReference type="InterPro" id="IPR010730">
    <property type="entry name" value="HET"/>
</dbReference>
<gene>
    <name evidence="2" type="ORF">D0Z07_9004</name>
</gene>
<evidence type="ECO:0000259" key="1">
    <source>
        <dbReference type="Pfam" id="PF06985"/>
    </source>
</evidence>
<dbReference type="AlphaFoldDB" id="A0A9P6SML9"/>
<comment type="caution">
    <text evidence="2">The sequence shown here is derived from an EMBL/GenBank/DDBJ whole genome shotgun (WGS) entry which is preliminary data.</text>
</comment>
<dbReference type="OrthoDB" id="265717at2759"/>
<dbReference type="Pfam" id="PF06985">
    <property type="entry name" value="HET"/>
    <property type="match status" value="1"/>
</dbReference>
<dbReference type="Pfam" id="PF26639">
    <property type="entry name" value="Het-6_barrel"/>
    <property type="match status" value="1"/>
</dbReference>